<keyword evidence="9" id="KW-1185">Reference proteome</keyword>
<evidence type="ECO:0000259" key="6">
    <source>
        <dbReference type="PROSITE" id="PS50054"/>
    </source>
</evidence>
<dbReference type="EC" id="3.1.3.48" evidence="2"/>
<dbReference type="PROSITE" id="PS50054">
    <property type="entry name" value="TYR_PHOSPHATASE_DUAL"/>
    <property type="match status" value="1"/>
</dbReference>
<dbReference type="GO" id="GO:0004725">
    <property type="term" value="F:protein tyrosine phosphatase activity"/>
    <property type="evidence" value="ECO:0007669"/>
    <property type="project" value="UniProtKB-EC"/>
</dbReference>
<dbReference type="InterPro" id="IPR016130">
    <property type="entry name" value="Tyr_Pase_AS"/>
</dbReference>
<dbReference type="SUPFAM" id="SSF52799">
    <property type="entry name" value="(Phosphotyrosine protein) phosphatases II"/>
    <property type="match status" value="1"/>
</dbReference>
<name>A0A8K1CNA5_PYTOL</name>
<gene>
    <name evidence="8" type="ORF">Poli38472_008398</name>
</gene>
<dbReference type="Proteomes" id="UP000794436">
    <property type="component" value="Unassembled WGS sequence"/>
</dbReference>
<dbReference type="SMART" id="SM00195">
    <property type="entry name" value="DSPc"/>
    <property type="match status" value="1"/>
</dbReference>
<accession>A0A8K1CNA5</accession>
<evidence type="ECO:0000256" key="3">
    <source>
        <dbReference type="ARBA" id="ARBA00022801"/>
    </source>
</evidence>
<dbReference type="AlphaFoldDB" id="A0A8K1CNA5"/>
<dbReference type="PANTHER" id="PTHR45848:SF4">
    <property type="entry name" value="DUAL SPECIFICITY PROTEIN PHOSPHATASE 12"/>
    <property type="match status" value="1"/>
</dbReference>
<evidence type="ECO:0000256" key="1">
    <source>
        <dbReference type="ARBA" id="ARBA00008601"/>
    </source>
</evidence>
<proteinExistence type="inferred from homology"/>
<evidence type="ECO:0000259" key="7">
    <source>
        <dbReference type="PROSITE" id="PS50056"/>
    </source>
</evidence>
<evidence type="ECO:0000256" key="5">
    <source>
        <dbReference type="SAM" id="MobiDB-lite"/>
    </source>
</evidence>
<dbReference type="OrthoDB" id="10252009at2759"/>
<feature type="compositionally biased region" description="Basic and acidic residues" evidence="5">
    <location>
        <begin position="311"/>
        <end position="321"/>
    </location>
</feature>
<evidence type="ECO:0000313" key="9">
    <source>
        <dbReference type="Proteomes" id="UP000794436"/>
    </source>
</evidence>
<dbReference type="PANTHER" id="PTHR45848">
    <property type="entry name" value="DUAL SPECIFICITY PROTEIN PHOSPHATASE 12 FAMILY MEMBER"/>
    <property type="match status" value="1"/>
</dbReference>
<evidence type="ECO:0000256" key="2">
    <source>
        <dbReference type="ARBA" id="ARBA00013064"/>
    </source>
</evidence>
<dbReference type="Gene3D" id="3.90.190.10">
    <property type="entry name" value="Protein tyrosine phosphatase superfamily"/>
    <property type="match status" value="1"/>
</dbReference>
<sequence>MGKSPGLKLQAAVVQDNVPVEVAPRVFVGSIHAAFNIEALQEKHITHIINLAGNYATFPESFTYLSISIRDKDYSNLLSCLPMALMFVDAGISSGTGVLIHCAGGRSRSPAIAMAYLMIKDQVTFEKAYTHMRTIRPVVSLNTGFEAQLRCLDDAHGDVFTAHQLVLQYRLATMVQQRADGFLDMELLKKKRRHRHHQPHYPSHQAERTESYVEEALHSRAGKSPHRGSHEYHTTPTFCDERGMLHGRVPSGFNLSTPLDLKASPHFIPALRCMGTMFGCSACGENLFNASSILTHAKSKEGVCVAKDTEKHEGIDEKASRSESGPQPRTELTSAPSSKAKRPLLAKLRLRPRSPGLVNDKVLSPETKRHSDPPAPTTPVLKHPKKDKDKEKVVSPTHQTKPAASESKPKEEKHGHEGFWRTLTNFRSSKRNIKDAVAGRSGNEDQKKKQMTLSPKSIDLSPREDPHLQFLRENAQQWERKVKEFEHATDQTVAETSSSDVANQLSMLMAHDAQRMSMLDCDAWFIEPQEWFTQDMGEASHGTIVCPNERCGGELGAWHWGGLNCSCGGTVAPAFQLQKSALRVLGNVTIPPEQLLEPPMPAHSSSSSSSIFNLVSPAMTPRHTSRPAIERLVCASE</sequence>
<evidence type="ECO:0000313" key="8">
    <source>
        <dbReference type="EMBL" id="TMW65756.1"/>
    </source>
</evidence>
<dbReference type="GO" id="GO:0008138">
    <property type="term" value="F:protein tyrosine/serine/threonine phosphatase activity"/>
    <property type="evidence" value="ECO:0007669"/>
    <property type="project" value="TreeGrafter"/>
</dbReference>
<dbReference type="InterPro" id="IPR020422">
    <property type="entry name" value="TYR_PHOSPHATASE_DUAL_dom"/>
</dbReference>
<organism evidence="8 9">
    <name type="scientific">Pythium oligandrum</name>
    <name type="common">Mycoparasitic fungus</name>
    <dbReference type="NCBI Taxonomy" id="41045"/>
    <lineage>
        <taxon>Eukaryota</taxon>
        <taxon>Sar</taxon>
        <taxon>Stramenopiles</taxon>
        <taxon>Oomycota</taxon>
        <taxon>Peronosporomycetes</taxon>
        <taxon>Pythiales</taxon>
        <taxon>Pythiaceae</taxon>
        <taxon>Pythium</taxon>
    </lineage>
</organism>
<dbReference type="InterPro" id="IPR000340">
    <property type="entry name" value="Dual-sp_phosphatase_cat-dom"/>
</dbReference>
<feature type="domain" description="Tyrosine-protein phosphatase" evidence="6">
    <location>
        <begin position="18"/>
        <end position="158"/>
    </location>
</feature>
<feature type="domain" description="Tyrosine specific protein phosphatases" evidence="7">
    <location>
        <begin position="72"/>
        <end position="137"/>
    </location>
</feature>
<dbReference type="InterPro" id="IPR029021">
    <property type="entry name" value="Prot-tyrosine_phosphatase-like"/>
</dbReference>
<dbReference type="InterPro" id="IPR000387">
    <property type="entry name" value="Tyr_Pase_dom"/>
</dbReference>
<dbReference type="Pfam" id="PF00782">
    <property type="entry name" value="DSPc"/>
    <property type="match status" value="1"/>
</dbReference>
<keyword evidence="4" id="KW-0904">Protein phosphatase</keyword>
<feature type="compositionally biased region" description="Polar residues" evidence="5">
    <location>
        <begin position="322"/>
        <end position="336"/>
    </location>
</feature>
<comment type="similarity">
    <text evidence="1">Belongs to the protein-tyrosine phosphatase family. Non-receptor class dual specificity subfamily.</text>
</comment>
<dbReference type="PROSITE" id="PS50056">
    <property type="entry name" value="TYR_PHOSPHATASE_2"/>
    <property type="match status" value="1"/>
</dbReference>
<evidence type="ECO:0000256" key="4">
    <source>
        <dbReference type="ARBA" id="ARBA00022912"/>
    </source>
</evidence>
<dbReference type="EMBL" id="SPLM01000037">
    <property type="protein sequence ID" value="TMW65756.1"/>
    <property type="molecule type" value="Genomic_DNA"/>
</dbReference>
<keyword evidence="3" id="KW-0378">Hydrolase</keyword>
<reference evidence="8" key="1">
    <citation type="submission" date="2019-03" db="EMBL/GenBank/DDBJ databases">
        <title>Long read genome sequence of the mycoparasitic Pythium oligandrum ATCC 38472 isolated from sugarbeet rhizosphere.</title>
        <authorList>
            <person name="Gaulin E."/>
        </authorList>
    </citation>
    <scope>NUCLEOTIDE SEQUENCE</scope>
    <source>
        <strain evidence="8">ATCC 38472_TT</strain>
    </source>
</reference>
<feature type="compositionally biased region" description="Basic residues" evidence="5">
    <location>
        <begin position="339"/>
        <end position="352"/>
    </location>
</feature>
<comment type="caution">
    <text evidence="8">The sequence shown here is derived from an EMBL/GenBank/DDBJ whole genome shotgun (WGS) entry which is preliminary data.</text>
</comment>
<dbReference type="PROSITE" id="PS00383">
    <property type="entry name" value="TYR_PHOSPHATASE_1"/>
    <property type="match status" value="1"/>
</dbReference>
<protein>
    <recommendedName>
        <fullName evidence="2">protein-tyrosine-phosphatase</fullName>
        <ecNumber evidence="2">3.1.3.48</ecNumber>
    </recommendedName>
</protein>
<feature type="region of interest" description="Disordered" evidence="5">
    <location>
        <begin position="311"/>
        <end position="463"/>
    </location>
</feature>
<feature type="compositionally biased region" description="Basic and acidic residues" evidence="5">
    <location>
        <begin position="407"/>
        <end position="419"/>
    </location>
</feature>
<dbReference type="CDD" id="cd14498">
    <property type="entry name" value="DSP"/>
    <property type="match status" value="1"/>
</dbReference>